<name>A0A1V9Y2I3_9ACAR</name>
<evidence type="ECO:0000313" key="1">
    <source>
        <dbReference type="EMBL" id="OQR79893.1"/>
    </source>
</evidence>
<comment type="caution">
    <text evidence="1">The sequence shown here is derived from an EMBL/GenBank/DDBJ whole genome shotgun (WGS) entry which is preliminary data.</text>
</comment>
<gene>
    <name evidence="1" type="ORF">BIW11_05417</name>
</gene>
<keyword evidence="2" id="KW-1185">Reference proteome</keyword>
<dbReference type="InParanoid" id="A0A1V9Y2I3"/>
<dbReference type="Proteomes" id="UP000192247">
    <property type="component" value="Unassembled WGS sequence"/>
</dbReference>
<dbReference type="AlphaFoldDB" id="A0A1V9Y2I3"/>
<reference evidence="1 2" key="1">
    <citation type="journal article" date="2017" name="Gigascience">
        <title>Draft genome of the honey bee ectoparasitic mite, Tropilaelaps mercedesae, is shaped by the parasitic life history.</title>
        <authorList>
            <person name="Dong X."/>
            <person name="Armstrong S.D."/>
            <person name="Xia D."/>
            <person name="Makepeace B.L."/>
            <person name="Darby A.C."/>
            <person name="Kadowaki T."/>
        </authorList>
    </citation>
    <scope>NUCLEOTIDE SEQUENCE [LARGE SCALE GENOMIC DNA]</scope>
    <source>
        <strain evidence="1">Wuxi-XJTLU</strain>
    </source>
</reference>
<protein>
    <submittedName>
        <fullName evidence="1">Uncharacterized protein</fullName>
    </submittedName>
</protein>
<proteinExistence type="predicted"/>
<sequence>LRPSARQTAIKLSQLSIGARGHASRAGGHPARFELRLAEHGQRAGAPGVILYACAHESTCSGRRAQWMTNTLTAKVLREVKYTIVCARVRQVYNSFWRNHFTKFNESCKQNYSVLFLSLQLSKAAELRPVPVQARKHQGIMEVRYMQYTPHLPGM</sequence>
<dbReference type="EMBL" id="MNPL01000573">
    <property type="protein sequence ID" value="OQR79893.1"/>
    <property type="molecule type" value="Genomic_DNA"/>
</dbReference>
<accession>A0A1V9Y2I3</accession>
<evidence type="ECO:0000313" key="2">
    <source>
        <dbReference type="Proteomes" id="UP000192247"/>
    </source>
</evidence>
<organism evidence="1 2">
    <name type="scientific">Tropilaelaps mercedesae</name>
    <dbReference type="NCBI Taxonomy" id="418985"/>
    <lineage>
        <taxon>Eukaryota</taxon>
        <taxon>Metazoa</taxon>
        <taxon>Ecdysozoa</taxon>
        <taxon>Arthropoda</taxon>
        <taxon>Chelicerata</taxon>
        <taxon>Arachnida</taxon>
        <taxon>Acari</taxon>
        <taxon>Parasitiformes</taxon>
        <taxon>Mesostigmata</taxon>
        <taxon>Gamasina</taxon>
        <taxon>Dermanyssoidea</taxon>
        <taxon>Laelapidae</taxon>
        <taxon>Tropilaelaps</taxon>
    </lineage>
</organism>
<feature type="non-terminal residue" evidence="1">
    <location>
        <position position="1"/>
    </location>
</feature>